<comment type="caution">
    <text evidence="3">The sequence shown here is derived from an EMBL/GenBank/DDBJ whole genome shotgun (WGS) entry which is preliminary data.</text>
</comment>
<reference evidence="3 4" key="1">
    <citation type="submission" date="2019-10" db="EMBL/GenBank/DDBJ databases">
        <authorList>
            <person name="Palmer J.M."/>
        </authorList>
    </citation>
    <scope>NUCLEOTIDE SEQUENCE [LARGE SCALE GENOMIC DNA]</scope>
    <source>
        <strain evidence="3 4">TWF694</strain>
    </source>
</reference>
<proteinExistence type="predicted"/>
<keyword evidence="4" id="KW-1185">Reference proteome</keyword>
<evidence type="ECO:0000256" key="2">
    <source>
        <dbReference type="SAM" id="MobiDB-lite"/>
    </source>
</evidence>
<evidence type="ECO:0000256" key="1">
    <source>
        <dbReference type="SAM" id="Coils"/>
    </source>
</evidence>
<evidence type="ECO:0000313" key="3">
    <source>
        <dbReference type="EMBL" id="KAK6539830.1"/>
    </source>
</evidence>
<feature type="compositionally biased region" description="Basic and acidic residues" evidence="2">
    <location>
        <begin position="165"/>
        <end position="180"/>
    </location>
</feature>
<feature type="compositionally biased region" description="Polar residues" evidence="2">
    <location>
        <begin position="34"/>
        <end position="44"/>
    </location>
</feature>
<accession>A0AAV9XCN0</accession>
<gene>
    <name evidence="3" type="ORF">TWF694_008676</name>
</gene>
<keyword evidence="1" id="KW-0175">Coiled coil</keyword>
<feature type="region of interest" description="Disordered" evidence="2">
    <location>
        <begin position="128"/>
        <end position="184"/>
    </location>
</feature>
<dbReference type="EMBL" id="JAVHJO010000005">
    <property type="protein sequence ID" value="KAK6539830.1"/>
    <property type="molecule type" value="Genomic_DNA"/>
</dbReference>
<feature type="region of interest" description="Disordered" evidence="2">
    <location>
        <begin position="1"/>
        <end position="44"/>
    </location>
</feature>
<feature type="coiled-coil region" evidence="1">
    <location>
        <begin position="236"/>
        <end position="263"/>
    </location>
</feature>
<sequence>MNASLSERSPHFSKRNQQLIDPTNPPFKRPKISSFGNSIHTPQENKNGQYLRTVLSDASGFNPDFHHNSLHASLPNGSARKHYLKESGNVNSLRDFSEKPQFQGARGVPPKIGIAKLLPVDRYRGGVGFTHSNPGETGAPFSRTPSPSGIQGYEDSEPVLPPTPERPRDRSPGSKRRDFEAIFSSGSRKTTRQIILDHSHSNPYQALSIVRIDGVPPIQRNIPIGGSLSRRTNKARDTLVERRNALQKEIKTLEDELLIEVRKNSIKRYLQSNRTNTDISKTITDFLKVNNESVSLKVATASKSEKEAFASLSVLPLKDKHWLPLAQLFCPLRFTKHGANTSPSTSRSSVLAQNARVIQGFSHESLFHFRFIVFLTKFENPEICELNIECSDWARRELGPSLQKFSDERNILKSLYAMSSFMRVARHRAKVWASLREKFSHLDALQNHPHEVNLMLDGVGSKESPLVDRRRLVTNLSRRIIKFRGIHVSDVSDPVLREISLGWHINIDNTGEAHSHVFTVVKLLSYVTDVDEATVAQQTSSLLNALISEYGIMEGISRLLEGLFKGR</sequence>
<organism evidence="3 4">
    <name type="scientific">Orbilia ellipsospora</name>
    <dbReference type="NCBI Taxonomy" id="2528407"/>
    <lineage>
        <taxon>Eukaryota</taxon>
        <taxon>Fungi</taxon>
        <taxon>Dikarya</taxon>
        <taxon>Ascomycota</taxon>
        <taxon>Pezizomycotina</taxon>
        <taxon>Orbiliomycetes</taxon>
        <taxon>Orbiliales</taxon>
        <taxon>Orbiliaceae</taxon>
        <taxon>Orbilia</taxon>
    </lineage>
</organism>
<protein>
    <submittedName>
        <fullName evidence="3">Uncharacterized protein</fullName>
    </submittedName>
</protein>
<dbReference type="Proteomes" id="UP001365542">
    <property type="component" value="Unassembled WGS sequence"/>
</dbReference>
<dbReference type="AlphaFoldDB" id="A0AAV9XCN0"/>
<evidence type="ECO:0000313" key="4">
    <source>
        <dbReference type="Proteomes" id="UP001365542"/>
    </source>
</evidence>
<name>A0AAV9XCN0_9PEZI</name>